<dbReference type="InterPro" id="IPR012337">
    <property type="entry name" value="RNaseH-like_sf"/>
</dbReference>
<dbReference type="RefSeq" id="WP_048856012.1">
    <property type="nucleotide sequence ID" value="NZ_BANJ01000021.1"/>
</dbReference>
<evidence type="ECO:0000313" key="23">
    <source>
        <dbReference type="Proteomes" id="UP000032683"/>
    </source>
</evidence>
<keyword evidence="9 17" id="KW-0227">DNA damage</keyword>
<dbReference type="SMART" id="SM00474">
    <property type="entry name" value="35EXOc"/>
    <property type="match status" value="1"/>
</dbReference>
<evidence type="ECO:0000256" key="13">
    <source>
        <dbReference type="ARBA" id="ARBA00023125"/>
    </source>
</evidence>
<evidence type="ECO:0000256" key="14">
    <source>
        <dbReference type="ARBA" id="ARBA00023204"/>
    </source>
</evidence>
<dbReference type="Pfam" id="PF02739">
    <property type="entry name" value="5_3_exonuc_N"/>
    <property type="match status" value="1"/>
</dbReference>
<keyword evidence="6 17" id="KW-0548">Nucleotidyltransferase</keyword>
<dbReference type="CDD" id="cd09898">
    <property type="entry name" value="H3TH_53EXO"/>
    <property type="match status" value="1"/>
</dbReference>
<dbReference type="GO" id="GO:0006302">
    <property type="term" value="P:double-strand break repair"/>
    <property type="evidence" value="ECO:0007669"/>
    <property type="project" value="TreeGrafter"/>
</dbReference>
<keyword evidence="5 17" id="KW-0808">Transferase</keyword>
<dbReference type="InterPro" id="IPR001098">
    <property type="entry name" value="DNA-dir_DNA_pol_A_palm_dom"/>
</dbReference>
<keyword evidence="12 17" id="KW-0239">DNA-directed DNA polymerase</keyword>
<feature type="domain" description="DNA-directed DNA polymerase family A palm" evidence="21">
    <location>
        <begin position="680"/>
        <end position="886"/>
    </location>
</feature>
<dbReference type="InterPro" id="IPR036279">
    <property type="entry name" value="5-3_exonuclease_C_sf"/>
</dbReference>
<dbReference type="GO" id="GO:0006261">
    <property type="term" value="P:DNA-templated DNA replication"/>
    <property type="evidence" value="ECO:0007669"/>
    <property type="project" value="UniProtKB-UniRule"/>
</dbReference>
<dbReference type="InterPro" id="IPR043502">
    <property type="entry name" value="DNA/RNA_pol_sf"/>
</dbReference>
<evidence type="ECO:0000256" key="11">
    <source>
        <dbReference type="ARBA" id="ARBA00022839"/>
    </source>
</evidence>
<dbReference type="AlphaFoldDB" id="A0A0D6Q751"/>
<dbReference type="InterPro" id="IPR002298">
    <property type="entry name" value="DNA_polymerase_A"/>
</dbReference>
<dbReference type="Gene3D" id="1.10.150.20">
    <property type="entry name" value="5' to 3' exonuclease, C-terminal subdomain"/>
    <property type="match status" value="2"/>
</dbReference>
<gene>
    <name evidence="17" type="primary">polA</name>
    <name evidence="22" type="ORF">Gxy13693_021_015</name>
</gene>
<dbReference type="CDD" id="cd08637">
    <property type="entry name" value="DNA_pol_A_pol_I_C"/>
    <property type="match status" value="1"/>
</dbReference>
<evidence type="ECO:0000259" key="21">
    <source>
        <dbReference type="SMART" id="SM00482"/>
    </source>
</evidence>
<evidence type="ECO:0000256" key="9">
    <source>
        <dbReference type="ARBA" id="ARBA00022763"/>
    </source>
</evidence>
<dbReference type="SMART" id="SM00482">
    <property type="entry name" value="POLAc"/>
    <property type="match status" value="1"/>
</dbReference>
<name>A0A0D6Q751_KOMXY</name>
<evidence type="ECO:0000259" key="20">
    <source>
        <dbReference type="SMART" id="SM00475"/>
    </source>
</evidence>
<evidence type="ECO:0000256" key="4">
    <source>
        <dbReference type="ARBA" id="ARBA00020311"/>
    </source>
</evidence>
<dbReference type="Pfam" id="PF01612">
    <property type="entry name" value="DNA_pol_A_exo1"/>
    <property type="match status" value="1"/>
</dbReference>
<dbReference type="EC" id="2.7.7.7" evidence="3 16"/>
<dbReference type="GO" id="GO:0003677">
    <property type="term" value="F:DNA binding"/>
    <property type="evidence" value="ECO:0007669"/>
    <property type="project" value="UniProtKB-UniRule"/>
</dbReference>
<dbReference type="InterPro" id="IPR008918">
    <property type="entry name" value="HhH2"/>
</dbReference>
<dbReference type="InterPro" id="IPR002562">
    <property type="entry name" value="3'-5'_exonuclease_dom"/>
</dbReference>
<comment type="similarity">
    <text evidence="1 17">Belongs to the DNA polymerase type-A family.</text>
</comment>
<dbReference type="GO" id="GO:0008409">
    <property type="term" value="F:5'-3' exonuclease activity"/>
    <property type="evidence" value="ECO:0007669"/>
    <property type="project" value="UniProtKB-UniRule"/>
</dbReference>
<keyword evidence="7 17" id="KW-0235">DNA replication</keyword>
<feature type="compositionally biased region" description="Pro residues" evidence="18">
    <location>
        <begin position="308"/>
        <end position="317"/>
    </location>
</feature>
<dbReference type="PROSITE" id="PS00447">
    <property type="entry name" value="DNA_POLYMERASE_A"/>
    <property type="match status" value="1"/>
</dbReference>
<keyword evidence="14 17" id="KW-0234">DNA repair</keyword>
<keyword evidence="10 17" id="KW-0378">Hydrolase</keyword>
<dbReference type="Gene3D" id="3.40.50.1010">
    <property type="entry name" value="5'-nuclease"/>
    <property type="match status" value="1"/>
</dbReference>
<dbReference type="FunFam" id="1.10.150.20:FF:000002">
    <property type="entry name" value="DNA polymerase I"/>
    <property type="match status" value="1"/>
</dbReference>
<dbReference type="SMART" id="SM00279">
    <property type="entry name" value="HhH2"/>
    <property type="match status" value="1"/>
</dbReference>
<comment type="caution">
    <text evidence="22">The sequence shown here is derived from an EMBL/GenBank/DDBJ whole genome shotgun (WGS) entry which is preliminary data.</text>
</comment>
<proteinExistence type="inferred from homology"/>
<dbReference type="Proteomes" id="UP000032683">
    <property type="component" value="Unassembled WGS sequence"/>
</dbReference>
<feature type="domain" description="5'-3' exonuclease" evidence="20">
    <location>
        <begin position="4"/>
        <end position="262"/>
    </location>
</feature>
<dbReference type="PRINTS" id="PR00868">
    <property type="entry name" value="DNAPOLI"/>
</dbReference>
<dbReference type="FunFam" id="1.10.150.20:FF:000003">
    <property type="entry name" value="DNA polymerase I"/>
    <property type="match status" value="1"/>
</dbReference>
<evidence type="ECO:0000256" key="17">
    <source>
        <dbReference type="RuleBase" id="RU004460"/>
    </source>
</evidence>
<dbReference type="InterPro" id="IPR036397">
    <property type="entry name" value="RNaseH_sf"/>
</dbReference>
<dbReference type="SMART" id="SM00475">
    <property type="entry name" value="53EXOc"/>
    <property type="match status" value="1"/>
</dbReference>
<dbReference type="NCBIfam" id="TIGR00593">
    <property type="entry name" value="pola"/>
    <property type="match status" value="1"/>
</dbReference>
<dbReference type="SUPFAM" id="SSF53098">
    <property type="entry name" value="Ribonuclease H-like"/>
    <property type="match status" value="1"/>
</dbReference>
<dbReference type="PANTHER" id="PTHR10133:SF27">
    <property type="entry name" value="DNA POLYMERASE NU"/>
    <property type="match status" value="1"/>
</dbReference>
<sequence length="922" mass="100088">MSSDKQVHLILVDGSGFIFRAFHALPPMTSPDGTPVNAVYGFSNMLSRLLREHAGTHLAVIFDAGRHTFRNDLYDEYKAHRPEPPEDLRPQFSLVRDATAAFGVPALEEAGWEADDLIAAYARKVTDAGGQCTIYSSDKDLMQLIRPGVMMMDPIKNRPIGAKEVEAKFGVTPDKVAQVQALIGDPVDNVPGVPGIGPKTASALMAEYGSLDAILAGAEGMKASKRRDNLLVHADMARLSLQLVTLREDAPCPEPLSDLACCDVDMARLGAWLSDMGFSSLLQRMGLKAKPRPRISAHDTSAARPAGELPPIPPEPYGPYETVTDPEVLRKWVEQARTGGVCAVDTETDGLDPLTAPLVGISLAPQCGRACYIPLSHQVDLMDSLGTPQMPVKTALDILDPLFADPSVLKVFQNAKFDLLVLTQAGCVQPAPIDDTMLISYAQSAGKHGQGMDELSRLTLDHTPIPYDEVTGTGRNRVVFSKVDIARATPYAAEDADVTLRLWQVLRPQLRTNHALALYEEMERPLVPILADMERAGIAVDADDLRAMSTEFAQRMGVIEAEIHTLAGRDFNVGSPKQLGEILFDEMGLPGGKRTKAGAWGTDSSVLQDLADQGHDLPARILAWRQLAKLKSTYADALLNQINPATGRVHTSFQMAVTTTGRLSSNDPNLQNIPIRTEEGGRIRRAFVAAPGHVLVSADYSQIELRLLADVADIPALREAFELGQDIHARTASEVFGIPLEGMDPLTRRRAKAINFGIIYGISAFGLGRQLGIPPGEARGYIDAYFARYPGIRDYMERVKAEARAKGYVTTPFGRRCWVPGIADKSAVRRNYAERQAINAPLQGGAADIIKRAMVRIPAALSDAGLDGRMLLQVHDELVFEVRKDDADRLAALVRQVMESAATLSVPLVVETGTGTNWADAH</sequence>
<dbReference type="FunFam" id="1.20.1060.10:FF:000001">
    <property type="entry name" value="DNA polymerase I"/>
    <property type="match status" value="1"/>
</dbReference>
<dbReference type="GO" id="GO:0003887">
    <property type="term" value="F:DNA-directed DNA polymerase activity"/>
    <property type="evidence" value="ECO:0007669"/>
    <property type="project" value="UniProtKB-UniRule"/>
</dbReference>
<dbReference type="InterPro" id="IPR020046">
    <property type="entry name" value="5-3_exonucl_a-hlix_arch_N"/>
</dbReference>
<accession>A0A0D6Q751</accession>
<evidence type="ECO:0000256" key="12">
    <source>
        <dbReference type="ARBA" id="ARBA00022932"/>
    </source>
</evidence>
<dbReference type="NCBIfam" id="NF004397">
    <property type="entry name" value="PRK05755.1"/>
    <property type="match status" value="1"/>
</dbReference>
<evidence type="ECO:0000259" key="19">
    <source>
        <dbReference type="SMART" id="SM00474"/>
    </source>
</evidence>
<comment type="subunit">
    <text evidence="2">Single-chain monomer with multiple functions.</text>
</comment>
<feature type="domain" description="3'-5' exonuclease" evidence="19">
    <location>
        <begin position="320"/>
        <end position="511"/>
    </location>
</feature>
<evidence type="ECO:0000313" key="22">
    <source>
        <dbReference type="EMBL" id="GAN99362.1"/>
    </source>
</evidence>
<dbReference type="Pfam" id="PF00476">
    <property type="entry name" value="DNA_pol_A"/>
    <property type="match status" value="1"/>
</dbReference>
<organism evidence="22 23">
    <name type="scientific">Komagataeibacter xylinus NBRC 13693</name>
    <dbReference type="NCBI Taxonomy" id="1234668"/>
    <lineage>
        <taxon>Bacteria</taxon>
        <taxon>Pseudomonadati</taxon>
        <taxon>Pseudomonadota</taxon>
        <taxon>Alphaproteobacteria</taxon>
        <taxon>Acetobacterales</taxon>
        <taxon>Acetobacteraceae</taxon>
        <taxon>Komagataeibacter</taxon>
    </lineage>
</organism>
<dbReference type="Gene3D" id="3.30.70.370">
    <property type="match status" value="1"/>
</dbReference>
<evidence type="ECO:0000256" key="10">
    <source>
        <dbReference type="ARBA" id="ARBA00022801"/>
    </source>
</evidence>
<evidence type="ECO:0000256" key="6">
    <source>
        <dbReference type="ARBA" id="ARBA00022695"/>
    </source>
</evidence>
<keyword evidence="11 17" id="KW-0269">Exonuclease</keyword>
<comment type="catalytic activity">
    <reaction evidence="15 17">
        <text>DNA(n) + a 2'-deoxyribonucleoside 5'-triphosphate = DNA(n+1) + diphosphate</text>
        <dbReference type="Rhea" id="RHEA:22508"/>
        <dbReference type="Rhea" id="RHEA-COMP:17339"/>
        <dbReference type="Rhea" id="RHEA-COMP:17340"/>
        <dbReference type="ChEBI" id="CHEBI:33019"/>
        <dbReference type="ChEBI" id="CHEBI:61560"/>
        <dbReference type="ChEBI" id="CHEBI:173112"/>
        <dbReference type="EC" id="2.7.7.7"/>
    </reaction>
</comment>
<evidence type="ECO:0000256" key="16">
    <source>
        <dbReference type="NCBIfam" id="TIGR00593"/>
    </source>
</evidence>
<evidence type="ECO:0000256" key="5">
    <source>
        <dbReference type="ARBA" id="ARBA00022679"/>
    </source>
</evidence>
<evidence type="ECO:0000256" key="8">
    <source>
        <dbReference type="ARBA" id="ARBA00022722"/>
    </source>
</evidence>
<dbReference type="Gene3D" id="1.20.1060.10">
    <property type="entry name" value="Taq DNA Polymerase, Chain T, domain 4"/>
    <property type="match status" value="1"/>
</dbReference>
<evidence type="ECO:0000256" key="18">
    <source>
        <dbReference type="SAM" id="MobiDB-lite"/>
    </source>
</evidence>
<dbReference type="SUPFAM" id="SSF56672">
    <property type="entry name" value="DNA/RNA polymerases"/>
    <property type="match status" value="1"/>
</dbReference>
<feature type="region of interest" description="Disordered" evidence="18">
    <location>
        <begin position="292"/>
        <end position="318"/>
    </location>
</feature>
<dbReference type="SUPFAM" id="SSF47807">
    <property type="entry name" value="5' to 3' exonuclease, C-terminal subdomain"/>
    <property type="match status" value="1"/>
</dbReference>
<comment type="function">
    <text evidence="17">In addition to polymerase activity, this DNA polymerase exhibits 3'-5' and 5'-3' exonuclease activity.</text>
</comment>
<dbReference type="InterPro" id="IPR002421">
    <property type="entry name" value="5-3_exonuclease"/>
</dbReference>
<dbReference type="InterPro" id="IPR018320">
    <property type="entry name" value="DNA_polymerase_1"/>
</dbReference>
<reference evidence="22 23" key="1">
    <citation type="submission" date="2012-11" db="EMBL/GenBank/DDBJ databases">
        <title>Whole genome sequence of Gluconacetobacter xylinus NBRC 13693.</title>
        <authorList>
            <person name="Azuma Y."/>
            <person name="Higashiura N."/>
            <person name="Hirakawa H."/>
            <person name="Matsushita K."/>
        </authorList>
    </citation>
    <scope>NUCLEOTIDE SEQUENCE [LARGE SCALE GENOMIC DNA]</scope>
    <source>
        <strain evidence="22 23">NBRC 13693</strain>
    </source>
</reference>
<dbReference type="SUPFAM" id="SSF88723">
    <property type="entry name" value="PIN domain-like"/>
    <property type="match status" value="1"/>
</dbReference>
<dbReference type="InterPro" id="IPR029060">
    <property type="entry name" value="PIN-like_dom_sf"/>
</dbReference>
<dbReference type="Pfam" id="PF01367">
    <property type="entry name" value="5_3_exonuc"/>
    <property type="match status" value="1"/>
</dbReference>
<dbReference type="CDD" id="cd09859">
    <property type="entry name" value="PIN_53EXO"/>
    <property type="match status" value="1"/>
</dbReference>
<protein>
    <recommendedName>
        <fullName evidence="4 16">DNA polymerase I</fullName>
        <ecNumber evidence="3 16">2.7.7.7</ecNumber>
    </recommendedName>
</protein>
<evidence type="ECO:0000256" key="3">
    <source>
        <dbReference type="ARBA" id="ARBA00012417"/>
    </source>
</evidence>
<dbReference type="Gene3D" id="3.30.420.10">
    <property type="entry name" value="Ribonuclease H-like superfamily/Ribonuclease H"/>
    <property type="match status" value="1"/>
</dbReference>
<keyword evidence="13 17" id="KW-0238">DNA-binding</keyword>
<dbReference type="EMBL" id="BANJ01000021">
    <property type="protein sequence ID" value="GAN99362.1"/>
    <property type="molecule type" value="Genomic_DNA"/>
</dbReference>
<dbReference type="CDD" id="cd06139">
    <property type="entry name" value="DNA_polA_I_Ecoli_like_exo"/>
    <property type="match status" value="1"/>
</dbReference>
<dbReference type="InterPro" id="IPR020045">
    <property type="entry name" value="DNA_polI_H3TH"/>
</dbReference>
<evidence type="ECO:0000256" key="7">
    <source>
        <dbReference type="ARBA" id="ARBA00022705"/>
    </source>
</evidence>
<evidence type="ECO:0000256" key="1">
    <source>
        <dbReference type="ARBA" id="ARBA00007705"/>
    </source>
</evidence>
<evidence type="ECO:0000256" key="2">
    <source>
        <dbReference type="ARBA" id="ARBA00011541"/>
    </source>
</evidence>
<dbReference type="PANTHER" id="PTHR10133">
    <property type="entry name" value="DNA POLYMERASE I"/>
    <property type="match status" value="1"/>
</dbReference>
<keyword evidence="8" id="KW-0540">Nuclease</keyword>
<dbReference type="InterPro" id="IPR019760">
    <property type="entry name" value="DNA-dir_DNA_pol_A_CS"/>
</dbReference>
<dbReference type="GO" id="GO:0008408">
    <property type="term" value="F:3'-5' exonuclease activity"/>
    <property type="evidence" value="ECO:0007669"/>
    <property type="project" value="UniProtKB-UniRule"/>
</dbReference>
<evidence type="ECO:0000256" key="15">
    <source>
        <dbReference type="ARBA" id="ARBA00049244"/>
    </source>
</evidence>